<gene>
    <name evidence="3" type="ORF">sS8_0553</name>
</gene>
<evidence type="ECO:0000259" key="2">
    <source>
        <dbReference type="Pfam" id="PF07811"/>
    </source>
</evidence>
<evidence type="ECO:0000256" key="1">
    <source>
        <dbReference type="SAM" id="Phobius"/>
    </source>
</evidence>
<keyword evidence="1" id="KW-0812">Transmembrane</keyword>
<dbReference type="KEGG" id="mmai:sS8_0553"/>
<keyword evidence="4" id="KW-1185">Reference proteome</keyword>
<name>A0A250KLU1_9GAMM</name>
<evidence type="ECO:0000313" key="3">
    <source>
        <dbReference type="EMBL" id="BBA32518.1"/>
    </source>
</evidence>
<keyword evidence="1" id="KW-0472">Membrane</keyword>
<reference evidence="3 4" key="1">
    <citation type="submission" date="2016-12" db="EMBL/GenBank/DDBJ databases">
        <title>Genome sequencing of Methylocaldum marinum.</title>
        <authorList>
            <person name="Takeuchi M."/>
            <person name="Kamagata Y."/>
            <person name="Hiraoka S."/>
            <person name="Oshima K."/>
            <person name="Hattori M."/>
            <person name="Iwasaki W."/>
        </authorList>
    </citation>
    <scope>NUCLEOTIDE SEQUENCE [LARGE SCALE GENOMIC DNA]</scope>
    <source>
        <strain evidence="3 4">S8</strain>
    </source>
</reference>
<feature type="transmembrane region" description="Helical" evidence="1">
    <location>
        <begin position="69"/>
        <end position="89"/>
    </location>
</feature>
<dbReference type="InterPro" id="IPR012495">
    <property type="entry name" value="TadE-like_dom"/>
</dbReference>
<feature type="domain" description="TadE-like" evidence="2">
    <location>
        <begin position="63"/>
        <end position="105"/>
    </location>
</feature>
<proteinExistence type="predicted"/>
<accession>A0A250KLU1</accession>
<sequence>MNMTENQAAVTTIVTGEHRLMPWSHFYRAADPVRVYAVRESGFATVSCVRACTAAGLSGRQKGAAAIEFALVFPLFFILFYGIVAYSLVMTLDQSLTHAAAEGARAAVAVDPAAFPGDAEAYKKKIEETACATVSGALAWLSNPPECKSEFQSDSATTTLLVTLKYPYASAPLVPVLDFPLFGRIPDVPDPFVAQATIRI</sequence>
<keyword evidence="1" id="KW-1133">Transmembrane helix</keyword>
<organism evidence="3 4">
    <name type="scientific">Methylocaldum marinum</name>
    <dbReference type="NCBI Taxonomy" id="1432792"/>
    <lineage>
        <taxon>Bacteria</taxon>
        <taxon>Pseudomonadati</taxon>
        <taxon>Pseudomonadota</taxon>
        <taxon>Gammaproteobacteria</taxon>
        <taxon>Methylococcales</taxon>
        <taxon>Methylococcaceae</taxon>
        <taxon>Methylocaldum</taxon>
    </lineage>
</organism>
<dbReference type="EMBL" id="AP017928">
    <property type="protein sequence ID" value="BBA32518.1"/>
    <property type="molecule type" value="Genomic_DNA"/>
</dbReference>
<dbReference type="Proteomes" id="UP000266313">
    <property type="component" value="Chromosome"/>
</dbReference>
<evidence type="ECO:0000313" key="4">
    <source>
        <dbReference type="Proteomes" id="UP000266313"/>
    </source>
</evidence>
<dbReference type="Pfam" id="PF07811">
    <property type="entry name" value="TadE"/>
    <property type="match status" value="1"/>
</dbReference>
<dbReference type="AlphaFoldDB" id="A0A250KLU1"/>
<protein>
    <recommendedName>
        <fullName evidence="2">TadE-like domain-containing protein</fullName>
    </recommendedName>
</protein>